<evidence type="ECO:0000313" key="1">
    <source>
        <dbReference type="EMBL" id="KAL1131295.1"/>
    </source>
</evidence>
<evidence type="ECO:0000313" key="2">
    <source>
        <dbReference type="Proteomes" id="UP001558652"/>
    </source>
</evidence>
<reference evidence="1 2" key="1">
    <citation type="submission" date="2024-07" db="EMBL/GenBank/DDBJ databases">
        <title>Chromosome-level genome assembly of the water stick insect Ranatra chinensis (Heteroptera: Nepidae).</title>
        <authorList>
            <person name="Liu X."/>
        </authorList>
    </citation>
    <scope>NUCLEOTIDE SEQUENCE [LARGE SCALE GENOMIC DNA]</scope>
    <source>
        <strain evidence="1">Cailab_2021Rc</strain>
        <tissue evidence="1">Muscle</tissue>
    </source>
</reference>
<dbReference type="Proteomes" id="UP001558652">
    <property type="component" value="Unassembled WGS sequence"/>
</dbReference>
<gene>
    <name evidence="1" type="ORF">AAG570_010913</name>
</gene>
<accession>A0ABD0YJ46</accession>
<protein>
    <submittedName>
        <fullName evidence="1">Uncharacterized protein</fullName>
    </submittedName>
</protein>
<dbReference type="EMBL" id="JBFDAA010000006">
    <property type="protein sequence ID" value="KAL1131295.1"/>
    <property type="molecule type" value="Genomic_DNA"/>
</dbReference>
<dbReference type="AlphaFoldDB" id="A0ABD0YJ46"/>
<organism evidence="1 2">
    <name type="scientific">Ranatra chinensis</name>
    <dbReference type="NCBI Taxonomy" id="642074"/>
    <lineage>
        <taxon>Eukaryota</taxon>
        <taxon>Metazoa</taxon>
        <taxon>Ecdysozoa</taxon>
        <taxon>Arthropoda</taxon>
        <taxon>Hexapoda</taxon>
        <taxon>Insecta</taxon>
        <taxon>Pterygota</taxon>
        <taxon>Neoptera</taxon>
        <taxon>Paraneoptera</taxon>
        <taxon>Hemiptera</taxon>
        <taxon>Heteroptera</taxon>
        <taxon>Panheteroptera</taxon>
        <taxon>Nepomorpha</taxon>
        <taxon>Nepidae</taxon>
        <taxon>Ranatrinae</taxon>
        <taxon>Ranatra</taxon>
    </lineage>
</organism>
<proteinExistence type="predicted"/>
<sequence>MRLFNTGPARKPFLHCLLHVLIVEKTFRTREFILFGENLQAMLEELPEESAAEEVLRGQRRVCGRVTTMAAVSSSGHRWRVASSGPSQAVPTCGSAGFFSAHRRNKRHNVRLALSALGL</sequence>
<name>A0ABD0YJ46_9HEMI</name>
<comment type="caution">
    <text evidence="1">The sequence shown here is derived from an EMBL/GenBank/DDBJ whole genome shotgun (WGS) entry which is preliminary data.</text>
</comment>
<keyword evidence="2" id="KW-1185">Reference proteome</keyword>